<protein>
    <recommendedName>
        <fullName evidence="1">BTB domain-containing protein</fullName>
    </recommendedName>
</protein>
<dbReference type="Pfam" id="PF00651">
    <property type="entry name" value="BTB"/>
    <property type="match status" value="1"/>
</dbReference>
<accession>A0A6G1LGP8</accession>
<dbReference type="CDD" id="cd18186">
    <property type="entry name" value="BTB_POZ_ZBTB_KLHL-like"/>
    <property type="match status" value="1"/>
</dbReference>
<dbReference type="PROSITE" id="PS50097">
    <property type="entry name" value="BTB"/>
    <property type="match status" value="1"/>
</dbReference>
<proteinExistence type="predicted"/>
<dbReference type="SUPFAM" id="SSF54695">
    <property type="entry name" value="POZ domain"/>
    <property type="match status" value="1"/>
</dbReference>
<evidence type="ECO:0000259" key="1">
    <source>
        <dbReference type="PROSITE" id="PS50097"/>
    </source>
</evidence>
<evidence type="ECO:0000313" key="3">
    <source>
        <dbReference type="Proteomes" id="UP000799436"/>
    </source>
</evidence>
<dbReference type="Proteomes" id="UP000799436">
    <property type="component" value="Unassembled WGS sequence"/>
</dbReference>
<feature type="domain" description="BTB" evidence="1">
    <location>
        <begin position="31"/>
        <end position="56"/>
    </location>
</feature>
<dbReference type="InterPro" id="IPR011333">
    <property type="entry name" value="SKP1/BTB/POZ_sf"/>
</dbReference>
<gene>
    <name evidence="2" type="ORF">EJ03DRAFT_213416</name>
</gene>
<dbReference type="EMBL" id="ML995816">
    <property type="protein sequence ID" value="KAF2772121.1"/>
    <property type="molecule type" value="Genomic_DNA"/>
</dbReference>
<evidence type="ECO:0000313" key="2">
    <source>
        <dbReference type="EMBL" id="KAF2772121.1"/>
    </source>
</evidence>
<dbReference type="OrthoDB" id="6359816at2759"/>
<organism evidence="2 3">
    <name type="scientific">Teratosphaeria nubilosa</name>
    <dbReference type="NCBI Taxonomy" id="161662"/>
    <lineage>
        <taxon>Eukaryota</taxon>
        <taxon>Fungi</taxon>
        <taxon>Dikarya</taxon>
        <taxon>Ascomycota</taxon>
        <taxon>Pezizomycotina</taxon>
        <taxon>Dothideomycetes</taxon>
        <taxon>Dothideomycetidae</taxon>
        <taxon>Mycosphaerellales</taxon>
        <taxon>Teratosphaeriaceae</taxon>
        <taxon>Teratosphaeria</taxon>
    </lineage>
</organism>
<name>A0A6G1LGP8_9PEZI</name>
<sequence>MDRTKQAIATIMSATALPNGTKELLDTGYFSDLVLQGEDRTWKVHKNILCTRSDFFISASSICARTIQKLSRQCLTSFIKAATSFLVSTFFGFPMASTTCTFHFKVSTFGGFLPVAEPPSPKEEQDKRQ</sequence>
<dbReference type="Gene3D" id="3.30.710.10">
    <property type="entry name" value="Potassium Channel Kv1.1, Chain A"/>
    <property type="match status" value="1"/>
</dbReference>
<reference evidence="2" key="1">
    <citation type="journal article" date="2020" name="Stud. Mycol.">
        <title>101 Dothideomycetes genomes: a test case for predicting lifestyles and emergence of pathogens.</title>
        <authorList>
            <person name="Haridas S."/>
            <person name="Albert R."/>
            <person name="Binder M."/>
            <person name="Bloem J."/>
            <person name="Labutti K."/>
            <person name="Salamov A."/>
            <person name="Andreopoulos B."/>
            <person name="Baker S."/>
            <person name="Barry K."/>
            <person name="Bills G."/>
            <person name="Bluhm B."/>
            <person name="Cannon C."/>
            <person name="Castanera R."/>
            <person name="Culley D."/>
            <person name="Daum C."/>
            <person name="Ezra D."/>
            <person name="Gonzalez J."/>
            <person name="Henrissat B."/>
            <person name="Kuo A."/>
            <person name="Liang C."/>
            <person name="Lipzen A."/>
            <person name="Lutzoni F."/>
            <person name="Magnuson J."/>
            <person name="Mondo S."/>
            <person name="Nolan M."/>
            <person name="Ohm R."/>
            <person name="Pangilinan J."/>
            <person name="Park H.-J."/>
            <person name="Ramirez L."/>
            <person name="Alfaro M."/>
            <person name="Sun H."/>
            <person name="Tritt A."/>
            <person name="Yoshinaga Y."/>
            <person name="Zwiers L.-H."/>
            <person name="Turgeon B."/>
            <person name="Goodwin S."/>
            <person name="Spatafora J."/>
            <person name="Crous P."/>
            <person name="Grigoriev I."/>
        </authorList>
    </citation>
    <scope>NUCLEOTIDE SEQUENCE</scope>
    <source>
        <strain evidence="2">CBS 116005</strain>
    </source>
</reference>
<dbReference type="InterPro" id="IPR000210">
    <property type="entry name" value="BTB/POZ_dom"/>
</dbReference>
<dbReference type="AlphaFoldDB" id="A0A6G1LGP8"/>
<keyword evidence="3" id="KW-1185">Reference proteome</keyword>